<comment type="caution">
    <text evidence="1">The sequence shown here is derived from an EMBL/GenBank/DDBJ whole genome shotgun (WGS) entry which is preliminary data.</text>
</comment>
<accession>A0A135I577</accession>
<evidence type="ECO:0000313" key="1">
    <source>
        <dbReference type="EMBL" id="KXF80616.1"/>
    </source>
</evidence>
<proteinExistence type="predicted"/>
<dbReference type="Proteomes" id="UP000070529">
    <property type="component" value="Unassembled WGS sequence"/>
</dbReference>
<keyword evidence="2" id="KW-1185">Reference proteome</keyword>
<protein>
    <submittedName>
        <fullName evidence="1">Uncharacterized protein</fullName>
    </submittedName>
</protein>
<reference evidence="1 2" key="1">
    <citation type="submission" date="2015-11" db="EMBL/GenBank/DDBJ databases">
        <title>Genomic Taxonomy of the Vibrionaceae.</title>
        <authorList>
            <person name="Gomez-Gil B."/>
            <person name="Enciso-Ibarra J."/>
        </authorList>
    </citation>
    <scope>NUCLEOTIDE SEQUENCE [LARGE SCALE GENOMIC DNA]</scope>
    <source>
        <strain evidence="1 2">CAIM 912</strain>
    </source>
</reference>
<dbReference type="EMBL" id="LNTY01000050">
    <property type="protein sequence ID" value="KXF80616.1"/>
    <property type="molecule type" value="Genomic_DNA"/>
</dbReference>
<organism evidence="1 2">
    <name type="scientific">Enterovibrio coralii</name>
    <dbReference type="NCBI Taxonomy" id="294935"/>
    <lineage>
        <taxon>Bacteria</taxon>
        <taxon>Pseudomonadati</taxon>
        <taxon>Pseudomonadota</taxon>
        <taxon>Gammaproteobacteria</taxon>
        <taxon>Vibrionales</taxon>
        <taxon>Vibrionaceae</taxon>
        <taxon>Enterovibrio</taxon>
    </lineage>
</organism>
<gene>
    <name evidence="1" type="ORF">ATN88_08130</name>
</gene>
<dbReference type="AlphaFoldDB" id="A0A135I577"/>
<name>A0A135I577_9GAMM</name>
<dbReference type="OrthoDB" id="5918200at2"/>
<dbReference type="RefSeq" id="WP_067419201.1">
    <property type="nucleotide sequence ID" value="NZ_LNTY01000050.1"/>
</dbReference>
<sequence length="130" mass="15135">MPKQPGDIDDKSLVEYAVITVILPNKYLPKKLQLREYGVPESTLRDIGVTTICNLTEKGCYIESMTLAREFLEYARRTFRRRGNIYIHNIRIDVRSSKHQGTRDKVRRDSEAIRNVLANEKDKKQPSRTV</sequence>
<evidence type="ECO:0000313" key="2">
    <source>
        <dbReference type="Proteomes" id="UP000070529"/>
    </source>
</evidence>